<dbReference type="RefSeq" id="WP_344505214.1">
    <property type="nucleotide sequence ID" value="NZ_BAAATN010000026.1"/>
</dbReference>
<keyword evidence="5" id="KW-1185">Reference proteome</keyword>
<comment type="similarity">
    <text evidence="1">Belongs to the diaminopimelate epimerase family.</text>
</comment>
<dbReference type="InterPro" id="IPR001653">
    <property type="entry name" value="DAP_epimerase_DapF"/>
</dbReference>
<name>A0ABV9X4T8_9ACTN</name>
<evidence type="ECO:0000256" key="3">
    <source>
        <dbReference type="NCBIfam" id="TIGR00652"/>
    </source>
</evidence>
<dbReference type="PANTHER" id="PTHR31689:SF0">
    <property type="entry name" value="DIAMINOPIMELATE EPIMERASE"/>
    <property type="match status" value="1"/>
</dbReference>
<dbReference type="NCBIfam" id="TIGR00652">
    <property type="entry name" value="DapF"/>
    <property type="match status" value="1"/>
</dbReference>
<dbReference type="Gene3D" id="3.10.310.10">
    <property type="entry name" value="Diaminopimelate Epimerase, Chain A, domain 1"/>
    <property type="match status" value="2"/>
</dbReference>
<evidence type="ECO:0000256" key="2">
    <source>
        <dbReference type="ARBA" id="ARBA00023235"/>
    </source>
</evidence>
<gene>
    <name evidence="4" type="primary">dapF</name>
    <name evidence="4" type="ORF">ACFPRC_37385</name>
</gene>
<evidence type="ECO:0000313" key="5">
    <source>
        <dbReference type="Proteomes" id="UP001595855"/>
    </source>
</evidence>
<dbReference type="EMBL" id="JBHSJO010000003">
    <property type="protein sequence ID" value="MFC5020490.1"/>
    <property type="molecule type" value="Genomic_DNA"/>
</dbReference>
<reference evidence="5" key="1">
    <citation type="journal article" date="2019" name="Int. J. Syst. Evol. Microbiol.">
        <title>The Global Catalogue of Microorganisms (GCM) 10K type strain sequencing project: providing services to taxonomists for standard genome sequencing and annotation.</title>
        <authorList>
            <consortium name="The Broad Institute Genomics Platform"/>
            <consortium name="The Broad Institute Genome Sequencing Center for Infectious Disease"/>
            <person name="Wu L."/>
            <person name="Ma J."/>
        </authorList>
    </citation>
    <scope>NUCLEOTIDE SEQUENCE [LARGE SCALE GENOMIC DNA]</scope>
    <source>
        <strain evidence="5">CGMCC 4.1542</strain>
    </source>
</reference>
<evidence type="ECO:0000313" key="4">
    <source>
        <dbReference type="EMBL" id="MFC5020490.1"/>
    </source>
</evidence>
<dbReference type="EC" id="5.1.1.7" evidence="3"/>
<evidence type="ECO:0000256" key="1">
    <source>
        <dbReference type="ARBA" id="ARBA00010219"/>
    </source>
</evidence>
<comment type="caution">
    <text evidence="4">The sequence shown here is derived from an EMBL/GenBank/DDBJ whole genome shotgun (WGS) entry which is preliminary data.</text>
</comment>
<dbReference type="Proteomes" id="UP001595855">
    <property type="component" value="Unassembled WGS sequence"/>
</dbReference>
<keyword evidence="2 4" id="KW-0413">Isomerase</keyword>
<organism evidence="4 5">
    <name type="scientific">Streptomyces lienomycini</name>
    <dbReference type="NCBI Taxonomy" id="284035"/>
    <lineage>
        <taxon>Bacteria</taxon>
        <taxon>Bacillati</taxon>
        <taxon>Actinomycetota</taxon>
        <taxon>Actinomycetes</taxon>
        <taxon>Kitasatosporales</taxon>
        <taxon>Streptomycetaceae</taxon>
        <taxon>Streptomyces</taxon>
    </lineage>
</organism>
<dbReference type="GO" id="GO:0008837">
    <property type="term" value="F:diaminopimelate epimerase activity"/>
    <property type="evidence" value="ECO:0007669"/>
    <property type="project" value="UniProtKB-EC"/>
</dbReference>
<dbReference type="PANTHER" id="PTHR31689">
    <property type="entry name" value="DIAMINOPIMELATE EPIMERASE, CHLOROPLASTIC"/>
    <property type="match status" value="1"/>
</dbReference>
<proteinExistence type="inferred from homology"/>
<dbReference type="Pfam" id="PF01678">
    <property type="entry name" value="DAP_epimerase"/>
    <property type="match status" value="2"/>
</dbReference>
<accession>A0ABV9X4T8</accession>
<dbReference type="SUPFAM" id="SSF54506">
    <property type="entry name" value="Diaminopimelate epimerase-like"/>
    <property type="match status" value="2"/>
</dbReference>
<protein>
    <recommendedName>
        <fullName evidence="3">Diaminopimelate epimerase</fullName>
        <ecNumber evidence="3">5.1.1.7</ecNumber>
    </recommendedName>
</protein>
<sequence length="266" mass="27924">MTVGFRKMHGSGNDFLLVTGAEDDRDWRALGPRLCARRTGVGADGLVVSTTAGEDCAVLDVLCVNPDGSVATLCANALRCAARCALLDHGWSTMSLVMAGISHDAVVEGTHVRVTVEAGEVRAERVVQRCQDEDVGFDAVRVGAEHLVALVDDVDRFDFAALVRRLRAREPAAAGANISVVQPCGYGELTVRTHESGAREESLSCASGAVAAVVVAARRGQAGAGGRVTVHNRAGIPLTVMPHTERASYWVGGPVTHVFDGELDLA</sequence>